<name>A0A6C0L7W4_9ZZZZ</name>
<dbReference type="InterPro" id="IPR035901">
    <property type="entry name" value="GIY-YIG_endonuc_sf"/>
</dbReference>
<organism evidence="2">
    <name type="scientific">viral metagenome</name>
    <dbReference type="NCBI Taxonomy" id="1070528"/>
    <lineage>
        <taxon>unclassified sequences</taxon>
        <taxon>metagenomes</taxon>
        <taxon>organismal metagenomes</taxon>
    </lineage>
</organism>
<dbReference type="SMART" id="SM00343">
    <property type="entry name" value="ZnF_C2HC"/>
    <property type="match status" value="1"/>
</dbReference>
<sequence>MLYIYVLQLQNDKYYVGKTMNPHFRFDNHFSYNGTEWTKLHKPLKILELIPNCDDYDEEKYTYKYMDKYGIDNVRGGSYSSVILDTETKKQLIKISNSINNRCFICGKTDGHFAKECVNNTNNQIEISSTSLTYDISEHKRQYDYIPLKTLLTDAPNIMMTNIKDLDIIKQLKVIRFKLGDSIILNYNKTEYNSLNELVENVINIFEQYDDATLAKIPNITSVEHALSLRKYLLPCKIALYKQIAGLLEKMSIERCKLLQSGSTFNELENSIMYLV</sequence>
<evidence type="ECO:0000313" key="2">
    <source>
        <dbReference type="EMBL" id="QHU27066.1"/>
    </source>
</evidence>
<dbReference type="CDD" id="cd00719">
    <property type="entry name" value="GIY-YIG_SF"/>
    <property type="match status" value="1"/>
</dbReference>
<dbReference type="Gene3D" id="3.40.1440.10">
    <property type="entry name" value="GIY-YIG endonuclease"/>
    <property type="match status" value="1"/>
</dbReference>
<dbReference type="GO" id="GO:0003676">
    <property type="term" value="F:nucleic acid binding"/>
    <property type="evidence" value="ECO:0007669"/>
    <property type="project" value="InterPro"/>
</dbReference>
<protein>
    <recommendedName>
        <fullName evidence="1">CCHC-type domain-containing protein</fullName>
    </recommendedName>
</protein>
<reference evidence="2" key="1">
    <citation type="journal article" date="2020" name="Nature">
        <title>Giant virus diversity and host interactions through global metagenomics.</title>
        <authorList>
            <person name="Schulz F."/>
            <person name="Roux S."/>
            <person name="Paez-Espino D."/>
            <person name="Jungbluth S."/>
            <person name="Walsh D.A."/>
            <person name="Denef V.J."/>
            <person name="McMahon K.D."/>
            <person name="Konstantinidis K.T."/>
            <person name="Eloe-Fadrosh E.A."/>
            <person name="Kyrpides N.C."/>
            <person name="Woyke T."/>
        </authorList>
    </citation>
    <scope>NUCLEOTIDE SEQUENCE</scope>
    <source>
        <strain evidence="2">GVMAG-M-3300027763-16</strain>
    </source>
</reference>
<accession>A0A6C0L7W4</accession>
<dbReference type="AlphaFoldDB" id="A0A6C0L7W4"/>
<dbReference type="Pfam" id="PF01541">
    <property type="entry name" value="GIY-YIG"/>
    <property type="match status" value="1"/>
</dbReference>
<dbReference type="SUPFAM" id="SSF82771">
    <property type="entry name" value="GIY-YIG endonuclease"/>
    <property type="match status" value="1"/>
</dbReference>
<evidence type="ECO:0000259" key="1">
    <source>
        <dbReference type="SMART" id="SM00343"/>
    </source>
</evidence>
<proteinExistence type="predicted"/>
<dbReference type="InterPro" id="IPR000305">
    <property type="entry name" value="GIY-YIG_endonuc"/>
</dbReference>
<feature type="domain" description="CCHC-type" evidence="1">
    <location>
        <begin position="102"/>
        <end position="119"/>
    </location>
</feature>
<dbReference type="InterPro" id="IPR001878">
    <property type="entry name" value="Znf_CCHC"/>
</dbReference>
<dbReference type="EMBL" id="MN740451">
    <property type="protein sequence ID" value="QHU27066.1"/>
    <property type="molecule type" value="Genomic_DNA"/>
</dbReference>
<dbReference type="Gene3D" id="4.10.60.10">
    <property type="entry name" value="Zinc finger, CCHC-type"/>
    <property type="match status" value="1"/>
</dbReference>
<dbReference type="GO" id="GO:0008270">
    <property type="term" value="F:zinc ion binding"/>
    <property type="evidence" value="ECO:0007669"/>
    <property type="project" value="InterPro"/>
</dbReference>